<dbReference type="InterPro" id="IPR013083">
    <property type="entry name" value="Znf_RING/FYVE/PHD"/>
</dbReference>
<feature type="region of interest" description="Disordered" evidence="1">
    <location>
        <begin position="81"/>
        <end position="105"/>
    </location>
</feature>
<name>A0A8S9JHP5_BRACR</name>
<dbReference type="InterPro" id="IPR001841">
    <property type="entry name" value="Znf_RING"/>
</dbReference>
<dbReference type="PANTHER" id="PTHR47384">
    <property type="entry name" value="E3 UBIQUITIN-PROTEIN LIGASE CCNB1IP1 HOMOLOG"/>
    <property type="match status" value="1"/>
</dbReference>
<dbReference type="GO" id="GO:0051026">
    <property type="term" value="P:chiasma assembly"/>
    <property type="evidence" value="ECO:0007669"/>
    <property type="project" value="TreeGrafter"/>
</dbReference>
<organism evidence="3 4">
    <name type="scientific">Brassica cretica</name>
    <name type="common">Mustard</name>
    <dbReference type="NCBI Taxonomy" id="69181"/>
    <lineage>
        <taxon>Eukaryota</taxon>
        <taxon>Viridiplantae</taxon>
        <taxon>Streptophyta</taxon>
        <taxon>Embryophyta</taxon>
        <taxon>Tracheophyta</taxon>
        <taxon>Spermatophyta</taxon>
        <taxon>Magnoliopsida</taxon>
        <taxon>eudicotyledons</taxon>
        <taxon>Gunneridae</taxon>
        <taxon>Pentapetalae</taxon>
        <taxon>rosids</taxon>
        <taxon>malvids</taxon>
        <taxon>Brassicales</taxon>
        <taxon>Brassicaceae</taxon>
        <taxon>Brassiceae</taxon>
        <taxon>Brassica</taxon>
    </lineage>
</organism>
<reference evidence="3" key="1">
    <citation type="submission" date="2019-12" db="EMBL/GenBank/DDBJ databases">
        <title>Genome sequencing and annotation of Brassica cretica.</title>
        <authorList>
            <person name="Studholme D.J."/>
            <person name="Sarris P.F."/>
        </authorList>
    </citation>
    <scope>NUCLEOTIDE SEQUENCE</scope>
    <source>
        <strain evidence="3">PFS-001/15</strain>
        <tissue evidence="3">Leaf</tissue>
    </source>
</reference>
<dbReference type="Pfam" id="PF14634">
    <property type="entry name" value="zf-RING_5"/>
    <property type="match status" value="1"/>
</dbReference>
<evidence type="ECO:0000313" key="4">
    <source>
        <dbReference type="Proteomes" id="UP000712281"/>
    </source>
</evidence>
<dbReference type="Proteomes" id="UP000712281">
    <property type="component" value="Unassembled WGS sequence"/>
</dbReference>
<dbReference type="AlphaFoldDB" id="A0A8S9JHP5"/>
<sequence>MRCNACWRELEGRAISTTCGHLLCTEDANKILSNDGACPICEQVLSKRGDKAAVWRHNCTRGLTMPLLLRVTIGSATTEMTTGVEEGESGAAGLKTNSITTTSQA</sequence>
<gene>
    <name evidence="3" type="ORF">F2Q68_00003351</name>
</gene>
<accession>A0A8S9JHP5</accession>
<proteinExistence type="predicted"/>
<dbReference type="InterPro" id="IPR055328">
    <property type="entry name" value="HEI10-like"/>
</dbReference>
<protein>
    <recommendedName>
        <fullName evidence="2">RING-type domain-containing protein</fullName>
    </recommendedName>
</protein>
<feature type="domain" description="RING-type" evidence="2">
    <location>
        <begin position="2"/>
        <end position="43"/>
    </location>
</feature>
<evidence type="ECO:0000313" key="3">
    <source>
        <dbReference type="EMBL" id="KAF2581498.1"/>
    </source>
</evidence>
<dbReference type="FunFam" id="3.30.40.10:FF:000405">
    <property type="entry name" value="E3 ubiquitin-protein ligase CCNB1IP1 homolog"/>
    <property type="match status" value="1"/>
</dbReference>
<comment type="caution">
    <text evidence="3">The sequence shown here is derived from an EMBL/GenBank/DDBJ whole genome shotgun (WGS) entry which is preliminary data.</text>
</comment>
<evidence type="ECO:0000259" key="2">
    <source>
        <dbReference type="Pfam" id="PF14634"/>
    </source>
</evidence>
<feature type="compositionally biased region" description="Polar residues" evidence="1">
    <location>
        <begin position="95"/>
        <end position="105"/>
    </location>
</feature>
<dbReference type="EMBL" id="QGKW02001660">
    <property type="protein sequence ID" value="KAF2581498.1"/>
    <property type="molecule type" value="Genomic_DNA"/>
</dbReference>
<dbReference type="SUPFAM" id="SSF57850">
    <property type="entry name" value="RING/U-box"/>
    <property type="match status" value="1"/>
</dbReference>
<evidence type="ECO:0000256" key="1">
    <source>
        <dbReference type="SAM" id="MobiDB-lite"/>
    </source>
</evidence>
<dbReference type="Gene3D" id="3.30.40.10">
    <property type="entry name" value="Zinc/RING finger domain, C3HC4 (zinc finger)"/>
    <property type="match status" value="1"/>
</dbReference>
<dbReference type="PANTHER" id="PTHR47384:SF2">
    <property type="entry name" value="E3 UBIQUITIN-PROTEIN LIGASE CCNB1IP1 HOMOLOG"/>
    <property type="match status" value="1"/>
</dbReference>